<dbReference type="PROSITE" id="PS50927">
    <property type="entry name" value="BULB_LECTIN"/>
    <property type="match status" value="1"/>
</dbReference>
<protein>
    <recommendedName>
        <fullName evidence="1">Bulb-type lectin domain-containing protein</fullName>
    </recommendedName>
</protein>
<dbReference type="EMBL" id="CP035532">
    <property type="protein sequence ID" value="QBA23629.1"/>
    <property type="molecule type" value="Genomic_DNA"/>
</dbReference>
<proteinExistence type="predicted"/>
<accession>A0A411DTB3</accession>
<reference evidence="2" key="1">
    <citation type="submission" date="2019-01" db="EMBL/GenBank/DDBJ databases">
        <title>Whole Genome Sequencing for Putative Detection of Antimicrobial Resistance and Potential Virulence Factors in Chryseobacterium indologenes isolated from Nile Tilapia in Tanzania.</title>
        <authorList>
            <person name="Mwega E."/>
            <person name="Mutoloki S."/>
            <person name="Mugimba K."/>
            <person name="Colquhoun D."/>
            <person name="Mdegela R."/>
            <person name="Evensen O."/>
            <person name="Wasteson Y."/>
        </authorList>
    </citation>
    <scope>NUCLEOTIDE SEQUENCE [LARGE SCALE GENOMIC DNA]</scope>
    <source>
        <strain evidence="2">StR 01</strain>
    </source>
</reference>
<dbReference type="SMART" id="SM00108">
    <property type="entry name" value="B_lectin"/>
    <property type="match status" value="1"/>
</dbReference>
<sequence>MVFYNKSGVPVWEAKTTSRGVRAIFQEDGNLVVYTRGNGVAFSSNTDGRGANKLSVQDDGNLVIYGRNSPLWSSGTNR</sequence>
<evidence type="ECO:0000259" key="1">
    <source>
        <dbReference type="PROSITE" id="PS50927"/>
    </source>
</evidence>
<name>A0A411DTB3_CHRID</name>
<gene>
    <name evidence="2" type="ORF">EU348_21590</name>
</gene>
<feature type="domain" description="Bulb-type lectin" evidence="1">
    <location>
        <begin position="1"/>
        <end position="77"/>
    </location>
</feature>
<evidence type="ECO:0000313" key="2">
    <source>
        <dbReference type="EMBL" id="QBA23629.1"/>
    </source>
</evidence>
<organism evidence="2">
    <name type="scientific">Chryseobacterium indologenes</name>
    <name type="common">Flavobacterium indologenes</name>
    <dbReference type="NCBI Taxonomy" id="253"/>
    <lineage>
        <taxon>Bacteria</taxon>
        <taxon>Pseudomonadati</taxon>
        <taxon>Bacteroidota</taxon>
        <taxon>Flavobacteriia</taxon>
        <taxon>Flavobacteriales</taxon>
        <taxon>Weeksellaceae</taxon>
        <taxon>Chryseobacterium group</taxon>
        <taxon>Chryseobacterium</taxon>
    </lineage>
</organism>
<dbReference type="InterPro" id="IPR001480">
    <property type="entry name" value="Bulb-type_lectin_dom"/>
</dbReference>
<dbReference type="Gene3D" id="2.90.10.10">
    <property type="entry name" value="Bulb-type lectin domain"/>
    <property type="match status" value="2"/>
</dbReference>
<dbReference type="SUPFAM" id="SSF51110">
    <property type="entry name" value="alpha-D-mannose-specific plant lectins"/>
    <property type="match status" value="1"/>
</dbReference>
<dbReference type="AlphaFoldDB" id="A0A411DTB3"/>
<dbReference type="InterPro" id="IPR036426">
    <property type="entry name" value="Bulb-type_lectin_dom_sf"/>
</dbReference>